<reference evidence="5" key="1">
    <citation type="submission" date="2021-02" db="EMBL/GenBank/DDBJ databases">
        <authorList>
            <person name="Nowell W R."/>
        </authorList>
    </citation>
    <scope>NUCLEOTIDE SEQUENCE</scope>
</reference>
<evidence type="ECO:0000313" key="7">
    <source>
        <dbReference type="Proteomes" id="UP000663828"/>
    </source>
</evidence>
<dbReference type="Gene3D" id="3.30.420.40">
    <property type="match status" value="2"/>
</dbReference>
<dbReference type="InterPro" id="IPR013761">
    <property type="entry name" value="SAM/pointed_sf"/>
</dbReference>
<evidence type="ECO:0000313" key="6">
    <source>
        <dbReference type="EMBL" id="CAF1575456.1"/>
    </source>
</evidence>
<dbReference type="EMBL" id="CAJNOR010005763">
    <property type="protein sequence ID" value="CAF1575456.1"/>
    <property type="molecule type" value="Genomic_DNA"/>
</dbReference>
<dbReference type="GO" id="GO:0140662">
    <property type="term" value="F:ATP-dependent protein folding chaperone"/>
    <property type="evidence" value="ECO:0007669"/>
    <property type="project" value="InterPro"/>
</dbReference>
<dbReference type="OrthoDB" id="6273871at2759"/>
<dbReference type="FunFam" id="2.60.34.10:FF:000012">
    <property type="entry name" value="Heat shock 70 kDa protein"/>
    <property type="match status" value="1"/>
</dbReference>
<dbReference type="InterPro" id="IPR013126">
    <property type="entry name" value="Hsp_70_fam"/>
</dbReference>
<dbReference type="PRINTS" id="PR00301">
    <property type="entry name" value="HEATSHOCK70"/>
</dbReference>
<dbReference type="CDD" id="cd24028">
    <property type="entry name" value="ASKHA_NBD_HSP70_HSPA1-like"/>
    <property type="match status" value="1"/>
</dbReference>
<name>A0A815M2D9_ADIRI</name>
<keyword evidence="2 4" id="KW-0547">Nucleotide-binding</keyword>
<evidence type="ECO:0000256" key="1">
    <source>
        <dbReference type="ARBA" id="ARBA00007381"/>
    </source>
</evidence>
<dbReference type="PANTHER" id="PTHR19375">
    <property type="entry name" value="HEAT SHOCK PROTEIN 70KDA"/>
    <property type="match status" value="1"/>
</dbReference>
<dbReference type="InterPro" id="IPR043129">
    <property type="entry name" value="ATPase_NBD"/>
</dbReference>
<keyword evidence="3 4" id="KW-0067">ATP-binding</keyword>
<comment type="similarity">
    <text evidence="1 4">Belongs to the heat shock protein 70 family.</text>
</comment>
<evidence type="ECO:0000313" key="8">
    <source>
        <dbReference type="Proteomes" id="UP000663852"/>
    </source>
</evidence>
<dbReference type="InterPro" id="IPR029047">
    <property type="entry name" value="HSP70_peptide-bd_sf"/>
</dbReference>
<dbReference type="SUPFAM" id="SSF100920">
    <property type="entry name" value="Heat shock protein 70kD (HSP70), peptide-binding domain"/>
    <property type="match status" value="1"/>
</dbReference>
<dbReference type="Gene3D" id="2.60.34.10">
    <property type="entry name" value="Substrate Binding Domain Of DNAk, Chain A, domain 1"/>
    <property type="match status" value="1"/>
</dbReference>
<evidence type="ECO:0000313" key="5">
    <source>
        <dbReference type="EMBL" id="CAF1417665.1"/>
    </source>
</evidence>
<sequence>MAEVAIGIDLGTVHSRVAIYENDQVKIIPDENGHRSTSSCVAFTDNGCIVSDAVKTLSWIEPKNTIFYVKRLIGREFNDPSIEAYKKTWPFDIVKYEDRLKIQVRFKNEIKIFSPEEISSMILRKMKENAEKYLGREISQAVLTVPVSFTDTQRRATRDAGIIAGLSVLRVMHETSAAALAYNSYNTESDEKNILVFDLGGGALNVSIFTPNCGFIEVKSVAGDSHLGGEDFTDRMMRLCIEEFRIKNNVDVSNDKRALSRLRLACENAKRTLSTFAMASIEIDALYNDIDFSINVSRTRFEEINADLFRSTLVTVEKALHDAKVDKVQIHEIVLVGASTQIPRIQKLLSDFFNGKQLNQSVNPDEAVVCGAAIEAAILTSNESEKIQNSLVLDVAPHPLGIETANGLMEIMVKRCTTIPTKSTQQFSTTEDNQMTFDVKVFEGEHPMARDNRFLGSFQLSDIPPAPRGEPQIEVTFDINGGGLLVVSAVDKVSGNQNQLDFNSNHANLSRDEIERMFCENIKYKIDSEIPSMDNRRLEQFTVDDVARFIIGIDPSFDGIACRFLREKIDGKALILLTRDILVKEMGFKIGPALKILNHIQNRQ</sequence>
<dbReference type="Gene3D" id="3.90.640.10">
    <property type="entry name" value="Actin, Chain A, domain 4"/>
    <property type="match status" value="1"/>
</dbReference>
<dbReference type="FunFam" id="3.90.640.10:FF:000002">
    <property type="entry name" value="Heat shock 70 kDa"/>
    <property type="match status" value="1"/>
</dbReference>
<dbReference type="SUPFAM" id="SSF53067">
    <property type="entry name" value="Actin-like ATPase domain"/>
    <property type="match status" value="2"/>
</dbReference>
<dbReference type="EMBL" id="CAJNOJ010000362">
    <property type="protein sequence ID" value="CAF1417665.1"/>
    <property type="molecule type" value="Genomic_DNA"/>
</dbReference>
<dbReference type="Pfam" id="PF00012">
    <property type="entry name" value="HSP70"/>
    <property type="match status" value="1"/>
</dbReference>
<dbReference type="Proteomes" id="UP000663852">
    <property type="component" value="Unassembled WGS sequence"/>
</dbReference>
<dbReference type="InterPro" id="IPR018181">
    <property type="entry name" value="Heat_shock_70_CS"/>
</dbReference>
<evidence type="ECO:0000256" key="4">
    <source>
        <dbReference type="RuleBase" id="RU003322"/>
    </source>
</evidence>
<protein>
    <submittedName>
        <fullName evidence="5">Uncharacterized protein</fullName>
    </submittedName>
</protein>
<gene>
    <name evidence="5" type="ORF">EDS130_LOCUS37216</name>
    <name evidence="6" type="ORF">XAT740_LOCUS44900</name>
</gene>
<dbReference type="Gene3D" id="3.30.30.30">
    <property type="match status" value="1"/>
</dbReference>
<dbReference type="PROSITE" id="PS00329">
    <property type="entry name" value="HSP70_2"/>
    <property type="match status" value="1"/>
</dbReference>
<dbReference type="Gene3D" id="1.10.150.50">
    <property type="entry name" value="Transcription Factor, Ets-1"/>
    <property type="match status" value="1"/>
</dbReference>
<evidence type="ECO:0000256" key="3">
    <source>
        <dbReference type="ARBA" id="ARBA00022840"/>
    </source>
</evidence>
<keyword evidence="7" id="KW-1185">Reference proteome</keyword>
<proteinExistence type="inferred from homology"/>
<dbReference type="Proteomes" id="UP000663828">
    <property type="component" value="Unassembled WGS sequence"/>
</dbReference>
<accession>A0A815M2D9</accession>
<dbReference type="SUPFAM" id="SSF47769">
    <property type="entry name" value="SAM/Pointed domain"/>
    <property type="match status" value="1"/>
</dbReference>
<dbReference type="AlphaFoldDB" id="A0A815M2D9"/>
<dbReference type="CDD" id="cd09509">
    <property type="entry name" value="SAM_Polycomb"/>
    <property type="match status" value="1"/>
</dbReference>
<dbReference type="GO" id="GO:0005524">
    <property type="term" value="F:ATP binding"/>
    <property type="evidence" value="ECO:0007669"/>
    <property type="project" value="UniProtKB-KW"/>
</dbReference>
<comment type="caution">
    <text evidence="5">The sequence shown here is derived from an EMBL/GenBank/DDBJ whole genome shotgun (WGS) entry which is preliminary data.</text>
</comment>
<organism evidence="5 8">
    <name type="scientific">Adineta ricciae</name>
    <name type="common">Rotifer</name>
    <dbReference type="NCBI Taxonomy" id="249248"/>
    <lineage>
        <taxon>Eukaryota</taxon>
        <taxon>Metazoa</taxon>
        <taxon>Spiralia</taxon>
        <taxon>Gnathifera</taxon>
        <taxon>Rotifera</taxon>
        <taxon>Eurotatoria</taxon>
        <taxon>Bdelloidea</taxon>
        <taxon>Adinetida</taxon>
        <taxon>Adinetidae</taxon>
        <taxon>Adineta</taxon>
    </lineage>
</organism>
<evidence type="ECO:0000256" key="2">
    <source>
        <dbReference type="ARBA" id="ARBA00022741"/>
    </source>
</evidence>
<dbReference type="FunFam" id="3.30.30.30:FF:000001">
    <property type="entry name" value="heat shock 70 kDa protein-like"/>
    <property type="match status" value="1"/>
</dbReference>